<dbReference type="InterPro" id="IPR027379">
    <property type="entry name" value="CLS_N"/>
</dbReference>
<evidence type="ECO:0000256" key="9">
    <source>
        <dbReference type="ARBA" id="ARBA00023136"/>
    </source>
</evidence>
<keyword evidence="15" id="KW-1185">Reference proteome</keyword>
<evidence type="ECO:0000313" key="14">
    <source>
        <dbReference type="EMBL" id="AQS35987.1"/>
    </source>
</evidence>
<feature type="domain" description="PLD phosphodiesterase" evidence="13">
    <location>
        <begin position="398"/>
        <end position="425"/>
    </location>
</feature>
<evidence type="ECO:0000256" key="12">
    <source>
        <dbReference type="HAMAP-Rule" id="MF_00190"/>
    </source>
</evidence>
<dbReference type="KEGG" id="spsw:Sps_00795"/>
<keyword evidence="3 12" id="KW-0444">Lipid biosynthesis</keyword>
<dbReference type="InterPro" id="IPR025202">
    <property type="entry name" value="PLD-like_dom"/>
</dbReference>
<feature type="active site" evidence="12">
    <location>
        <position position="224"/>
    </location>
</feature>
<dbReference type="Pfam" id="PF13091">
    <property type="entry name" value="PLDc_2"/>
    <property type="match status" value="2"/>
</dbReference>
<keyword evidence="4 12" id="KW-0808">Transferase</keyword>
<dbReference type="Proteomes" id="UP000189545">
    <property type="component" value="Chromosome"/>
</dbReference>
<accession>A0A1S6HKD8</accession>
<dbReference type="PANTHER" id="PTHR21248">
    <property type="entry name" value="CARDIOLIPIN SYNTHASE"/>
    <property type="match status" value="1"/>
</dbReference>
<keyword evidence="10 12" id="KW-0594">Phospholipid biosynthesis</keyword>
<organism evidence="14 15">
    <name type="scientific">Shewanella psychrophila</name>
    <dbReference type="NCBI Taxonomy" id="225848"/>
    <lineage>
        <taxon>Bacteria</taxon>
        <taxon>Pseudomonadati</taxon>
        <taxon>Pseudomonadota</taxon>
        <taxon>Gammaproteobacteria</taxon>
        <taxon>Alteromonadales</taxon>
        <taxon>Shewanellaceae</taxon>
        <taxon>Shewanella</taxon>
    </lineage>
</organism>
<name>A0A1S6HKD8_9GAMM</name>
<feature type="transmembrane region" description="Helical" evidence="12">
    <location>
        <begin position="6"/>
        <end position="29"/>
    </location>
</feature>
<feature type="active site" evidence="12">
    <location>
        <position position="226"/>
    </location>
</feature>
<keyword evidence="5 12" id="KW-0812">Transmembrane</keyword>
<evidence type="ECO:0000256" key="2">
    <source>
        <dbReference type="ARBA" id="ARBA00022475"/>
    </source>
</evidence>
<dbReference type="GO" id="GO:0005886">
    <property type="term" value="C:plasma membrane"/>
    <property type="evidence" value="ECO:0007669"/>
    <property type="project" value="UniProtKB-SubCell"/>
</dbReference>
<evidence type="ECO:0000256" key="5">
    <source>
        <dbReference type="ARBA" id="ARBA00022692"/>
    </source>
</evidence>
<dbReference type="Pfam" id="PF13396">
    <property type="entry name" value="PLDc_N"/>
    <property type="match status" value="1"/>
</dbReference>
<keyword evidence="6" id="KW-0677">Repeat</keyword>
<dbReference type="InterPro" id="IPR022924">
    <property type="entry name" value="Cardiolipin_synthase"/>
</dbReference>
<evidence type="ECO:0000256" key="11">
    <source>
        <dbReference type="ARBA" id="ARBA00023264"/>
    </source>
</evidence>
<feature type="domain" description="PLD phosphodiesterase" evidence="13">
    <location>
        <begin position="219"/>
        <end position="246"/>
    </location>
</feature>
<evidence type="ECO:0000256" key="4">
    <source>
        <dbReference type="ARBA" id="ARBA00022679"/>
    </source>
</evidence>
<dbReference type="SMART" id="SM00155">
    <property type="entry name" value="PLDc"/>
    <property type="match status" value="2"/>
</dbReference>
<comment type="catalytic activity">
    <reaction evidence="12">
        <text>2 a 1,2-diacyl-sn-glycero-3-phospho-(1'-sn-glycerol) = a cardiolipin + glycerol</text>
        <dbReference type="Rhea" id="RHEA:31451"/>
        <dbReference type="ChEBI" id="CHEBI:17754"/>
        <dbReference type="ChEBI" id="CHEBI:62237"/>
        <dbReference type="ChEBI" id="CHEBI:64716"/>
    </reaction>
</comment>
<dbReference type="EMBL" id="CP014782">
    <property type="protein sequence ID" value="AQS35987.1"/>
    <property type="molecule type" value="Genomic_DNA"/>
</dbReference>
<gene>
    <name evidence="12" type="primary">clsA</name>
    <name evidence="14" type="ORF">Sps_00795</name>
</gene>
<feature type="active site" evidence="12">
    <location>
        <position position="410"/>
    </location>
</feature>
<dbReference type="STRING" id="225848.Sps_00795"/>
<feature type="transmembrane region" description="Helical" evidence="12">
    <location>
        <begin position="36"/>
        <end position="58"/>
    </location>
</feature>
<dbReference type="NCBIfam" id="TIGR04265">
    <property type="entry name" value="bac_cardiolipin"/>
    <property type="match status" value="1"/>
</dbReference>
<dbReference type="PROSITE" id="PS50035">
    <property type="entry name" value="PLD"/>
    <property type="match status" value="2"/>
</dbReference>
<dbReference type="GO" id="GO:0008808">
    <property type="term" value="F:cardiolipin synthase activity"/>
    <property type="evidence" value="ECO:0007669"/>
    <property type="project" value="UniProtKB-UniRule"/>
</dbReference>
<protein>
    <recommendedName>
        <fullName evidence="12">Cardiolipin synthase A</fullName>
        <shortName evidence="12">CL synthase</shortName>
        <ecNumber evidence="12">2.7.8.-</ecNumber>
    </recommendedName>
</protein>
<comment type="subcellular location">
    <subcellularLocation>
        <location evidence="1 12">Cell membrane</location>
        <topology evidence="1 12">Multi-pass membrane protein</topology>
    </subcellularLocation>
</comment>
<evidence type="ECO:0000256" key="3">
    <source>
        <dbReference type="ARBA" id="ARBA00022516"/>
    </source>
</evidence>
<dbReference type="SUPFAM" id="SSF56024">
    <property type="entry name" value="Phospholipase D/nuclease"/>
    <property type="match status" value="2"/>
</dbReference>
<dbReference type="HAMAP" id="MF_00190">
    <property type="entry name" value="Cardiolipin_synth_ClsA"/>
    <property type="match status" value="1"/>
</dbReference>
<feature type="active site" evidence="12">
    <location>
        <position position="403"/>
    </location>
</feature>
<keyword evidence="8 12" id="KW-0443">Lipid metabolism</keyword>
<evidence type="ECO:0000256" key="10">
    <source>
        <dbReference type="ARBA" id="ARBA00023209"/>
    </source>
</evidence>
<dbReference type="PANTHER" id="PTHR21248:SF22">
    <property type="entry name" value="PHOSPHOLIPASE D"/>
    <property type="match status" value="1"/>
</dbReference>
<dbReference type="InterPro" id="IPR001736">
    <property type="entry name" value="PLipase_D/transphosphatidylase"/>
</dbReference>
<proteinExistence type="inferred from homology"/>
<sequence>MDHVYQLLTLLSVLAYWVIIAAITARIVIRRRSIGVSFAWMMVIYVIPIVGIVAYLLFGEQNIGRTRAVRAQNMYRPYAEWFSHLFEIRQYQPGMLSHHANSIGLLCENRLGIPPLADNDLQLVSSPQLILTSMIEDINNAKQSIHLEFYIWHPGGMADAVAQALILAAQRGITVRLLLDAAGSHQFFRSQWPEKMQLAGITLARALKVSPIRVLFRRMDLRMHRKIVIIDNSIGYTGSMNLVDPSCFKTNSGVGEWIDVMIRITGTCVPLLDAIQSWDWEVETDQRFLPQKPICKPHQSPEQLDMVQVIPSGPGMPDEIIHEVLLQSLYQAEHKIVITTPYFVPSENLQVALIAAAHRGICVNIIIPNKNDSMMVEWASRSFFSELLQAGVKIHRFKGGLLHTKSVVIDEAFSLIGTVNLDMRSLWLNFELTLAVDDLSFTQELTKLQQEYMDNSSLVDLSLWQKRAVYKRVTEQFFYLFSPLL</sequence>
<dbReference type="EC" id="2.7.8.-" evidence="12"/>
<dbReference type="CDD" id="cd09158">
    <property type="entry name" value="PLDc_EcCLS_like_2"/>
    <property type="match status" value="1"/>
</dbReference>
<keyword evidence="9 12" id="KW-0472">Membrane</keyword>
<keyword evidence="7 12" id="KW-1133">Transmembrane helix</keyword>
<evidence type="ECO:0000256" key="6">
    <source>
        <dbReference type="ARBA" id="ARBA00022737"/>
    </source>
</evidence>
<dbReference type="AlphaFoldDB" id="A0A1S6HKD8"/>
<keyword evidence="11 12" id="KW-1208">Phospholipid metabolism</keyword>
<dbReference type="CDD" id="cd09152">
    <property type="entry name" value="PLDc_EcCLS_like_1"/>
    <property type="match status" value="1"/>
</dbReference>
<evidence type="ECO:0000313" key="15">
    <source>
        <dbReference type="Proteomes" id="UP000189545"/>
    </source>
</evidence>
<evidence type="ECO:0000256" key="7">
    <source>
        <dbReference type="ARBA" id="ARBA00022989"/>
    </source>
</evidence>
<reference evidence="14 15" key="1">
    <citation type="submission" date="2016-03" db="EMBL/GenBank/DDBJ databases">
        <title>Complete genome sequence of Shewanella psychrophila WP2, a deep sea bacterium isolated from west Pacific sediment.</title>
        <authorList>
            <person name="Xu G."/>
            <person name="Jian H."/>
        </authorList>
    </citation>
    <scope>NUCLEOTIDE SEQUENCE [LARGE SCALE GENOMIC DNA]</scope>
    <source>
        <strain evidence="14 15">WP2</strain>
    </source>
</reference>
<dbReference type="OrthoDB" id="9814092at2"/>
<comment type="similarity">
    <text evidence="12">Belongs to the phospholipase D family. Cardiolipin synthase subfamily. ClsA sub-subfamily.</text>
</comment>
<dbReference type="GO" id="GO:0032049">
    <property type="term" value="P:cardiolipin biosynthetic process"/>
    <property type="evidence" value="ECO:0007669"/>
    <property type="project" value="UniProtKB-UniRule"/>
</dbReference>
<keyword evidence="2 12" id="KW-1003">Cell membrane</keyword>
<feature type="active site" evidence="12">
    <location>
        <position position="231"/>
    </location>
</feature>
<dbReference type="Gene3D" id="3.30.870.10">
    <property type="entry name" value="Endonuclease Chain A"/>
    <property type="match status" value="2"/>
</dbReference>
<comment type="function">
    <text evidence="12">Catalyzes the reversible phosphatidyl group transfer from one phosphatidylglycerol molecule to another to form cardiolipin (CL) (diphosphatidylglycerol) and glycerol.</text>
</comment>
<dbReference type="InterPro" id="IPR030840">
    <property type="entry name" value="CL_synthase_A"/>
</dbReference>
<evidence type="ECO:0000259" key="13">
    <source>
        <dbReference type="PROSITE" id="PS50035"/>
    </source>
</evidence>
<dbReference type="RefSeq" id="WP_077751331.1">
    <property type="nucleotide sequence ID" value="NZ_CP014782.1"/>
</dbReference>
<evidence type="ECO:0000256" key="1">
    <source>
        <dbReference type="ARBA" id="ARBA00004651"/>
    </source>
</evidence>
<feature type="active site" evidence="12">
    <location>
        <position position="405"/>
    </location>
</feature>
<evidence type="ECO:0000256" key="8">
    <source>
        <dbReference type="ARBA" id="ARBA00023098"/>
    </source>
</evidence>